<reference evidence="1" key="1">
    <citation type="journal article" date="2020" name="Nature">
        <title>Giant virus diversity and host interactions through global metagenomics.</title>
        <authorList>
            <person name="Schulz F."/>
            <person name="Roux S."/>
            <person name="Paez-Espino D."/>
            <person name="Jungbluth S."/>
            <person name="Walsh D.A."/>
            <person name="Denef V.J."/>
            <person name="McMahon K.D."/>
            <person name="Konstantinidis K.T."/>
            <person name="Eloe-Fadrosh E.A."/>
            <person name="Kyrpides N.C."/>
            <person name="Woyke T."/>
        </authorList>
    </citation>
    <scope>NUCLEOTIDE SEQUENCE</scope>
    <source>
        <strain evidence="1">GVMAG-M-3300023174-176</strain>
    </source>
</reference>
<sequence>MFEPGDKVVYNPCMDCLPPYNKRPWDIGIVVEADDRYAKVQFMDEYVGQILFMGLSHHPLGPKAHRLRLSLVIPDLLGAVEGRVAALVLAEKTGLTACRGFGPADNIRRFLDPRKPRKHISSK</sequence>
<proteinExistence type="predicted"/>
<protein>
    <submittedName>
        <fullName evidence="1">Uncharacterized protein</fullName>
    </submittedName>
</protein>
<organism evidence="1">
    <name type="scientific">viral metagenome</name>
    <dbReference type="NCBI Taxonomy" id="1070528"/>
    <lineage>
        <taxon>unclassified sequences</taxon>
        <taxon>metagenomes</taxon>
        <taxon>organismal metagenomes</taxon>
    </lineage>
</organism>
<dbReference type="AlphaFoldDB" id="A0A6C0DEW8"/>
<accession>A0A6C0DEW8</accession>
<dbReference type="EMBL" id="MN739613">
    <property type="protein sequence ID" value="QHT15498.1"/>
    <property type="molecule type" value="Genomic_DNA"/>
</dbReference>
<name>A0A6C0DEW8_9ZZZZ</name>
<evidence type="ECO:0000313" key="1">
    <source>
        <dbReference type="EMBL" id="QHT15498.1"/>
    </source>
</evidence>